<dbReference type="Pfam" id="PF17920">
    <property type="entry name" value="TetR_C_16"/>
    <property type="match status" value="1"/>
</dbReference>
<dbReference type="InterPro" id="IPR001647">
    <property type="entry name" value="HTH_TetR"/>
</dbReference>
<protein>
    <submittedName>
        <fullName evidence="4">AcrR family transcriptional regulator</fullName>
    </submittedName>
</protein>
<sequence>MPQTAPRRAGRRSGDSTTRDDILRASQKLFGRNGFKNTSMRAVATEAGVDVALVPYYFGSKHGLFVAAMEVPVDPADQVRRATAGPREALGRNLITEFTATWEGPETGSAMQGMLRSVVNDESRSNAYGEFASSQMVPLIAETADVSLDSARSLLTVLFGVATLRYLVAVPLFTEMTRDEIIALYAPQLQRIVDGDH</sequence>
<dbReference type="InterPro" id="IPR050109">
    <property type="entry name" value="HTH-type_TetR-like_transc_reg"/>
</dbReference>
<dbReference type="AlphaFoldDB" id="A0A840F040"/>
<keyword evidence="5" id="KW-1185">Reference proteome</keyword>
<dbReference type="PRINTS" id="PR00455">
    <property type="entry name" value="HTHTETR"/>
</dbReference>
<keyword evidence="1 2" id="KW-0238">DNA-binding</keyword>
<organism evidence="4 5">
    <name type="scientific">Gordonia humi</name>
    <dbReference type="NCBI Taxonomy" id="686429"/>
    <lineage>
        <taxon>Bacteria</taxon>
        <taxon>Bacillati</taxon>
        <taxon>Actinomycetota</taxon>
        <taxon>Actinomycetes</taxon>
        <taxon>Mycobacteriales</taxon>
        <taxon>Gordoniaceae</taxon>
        <taxon>Gordonia</taxon>
    </lineage>
</organism>
<reference evidence="4 5" key="1">
    <citation type="submission" date="2020-08" db="EMBL/GenBank/DDBJ databases">
        <title>Sequencing the genomes of 1000 actinobacteria strains.</title>
        <authorList>
            <person name="Klenk H.-P."/>
        </authorList>
    </citation>
    <scope>NUCLEOTIDE SEQUENCE [LARGE SCALE GENOMIC DNA]</scope>
    <source>
        <strain evidence="4 5">DSM 45298</strain>
    </source>
</reference>
<dbReference type="InterPro" id="IPR036271">
    <property type="entry name" value="Tet_transcr_reg_TetR-rel_C_sf"/>
</dbReference>
<dbReference type="RefSeq" id="WP_183370869.1">
    <property type="nucleotide sequence ID" value="NZ_BAABHL010000040.1"/>
</dbReference>
<feature type="DNA-binding region" description="H-T-H motif" evidence="2">
    <location>
        <begin position="39"/>
        <end position="58"/>
    </location>
</feature>
<proteinExistence type="predicted"/>
<dbReference type="EMBL" id="JACIFP010000001">
    <property type="protein sequence ID" value="MBB4135863.1"/>
    <property type="molecule type" value="Genomic_DNA"/>
</dbReference>
<dbReference type="PANTHER" id="PTHR30055">
    <property type="entry name" value="HTH-TYPE TRANSCRIPTIONAL REGULATOR RUTR"/>
    <property type="match status" value="1"/>
</dbReference>
<name>A0A840F040_9ACTN</name>
<evidence type="ECO:0000256" key="1">
    <source>
        <dbReference type="ARBA" id="ARBA00023125"/>
    </source>
</evidence>
<evidence type="ECO:0000313" key="5">
    <source>
        <dbReference type="Proteomes" id="UP000551501"/>
    </source>
</evidence>
<dbReference type="PANTHER" id="PTHR30055:SF235">
    <property type="entry name" value="TRANSCRIPTIONAL REGULATORY PROTEIN"/>
    <property type="match status" value="1"/>
</dbReference>
<dbReference type="SUPFAM" id="SSF48498">
    <property type="entry name" value="Tetracyclin repressor-like, C-terminal domain"/>
    <property type="match status" value="1"/>
</dbReference>
<dbReference type="PROSITE" id="PS50977">
    <property type="entry name" value="HTH_TETR_2"/>
    <property type="match status" value="1"/>
</dbReference>
<dbReference type="Gene3D" id="1.10.357.10">
    <property type="entry name" value="Tetracycline Repressor, domain 2"/>
    <property type="match status" value="1"/>
</dbReference>
<dbReference type="GO" id="GO:0000976">
    <property type="term" value="F:transcription cis-regulatory region binding"/>
    <property type="evidence" value="ECO:0007669"/>
    <property type="project" value="TreeGrafter"/>
</dbReference>
<dbReference type="InterPro" id="IPR009057">
    <property type="entry name" value="Homeodomain-like_sf"/>
</dbReference>
<comment type="caution">
    <text evidence="4">The sequence shown here is derived from an EMBL/GenBank/DDBJ whole genome shotgun (WGS) entry which is preliminary data.</text>
</comment>
<gene>
    <name evidence="4" type="ORF">BKA16_002415</name>
</gene>
<dbReference type="Pfam" id="PF00440">
    <property type="entry name" value="TetR_N"/>
    <property type="match status" value="1"/>
</dbReference>
<evidence type="ECO:0000259" key="3">
    <source>
        <dbReference type="PROSITE" id="PS50977"/>
    </source>
</evidence>
<evidence type="ECO:0000313" key="4">
    <source>
        <dbReference type="EMBL" id="MBB4135863.1"/>
    </source>
</evidence>
<dbReference type="Proteomes" id="UP000551501">
    <property type="component" value="Unassembled WGS sequence"/>
</dbReference>
<dbReference type="Gene3D" id="1.10.10.60">
    <property type="entry name" value="Homeodomain-like"/>
    <property type="match status" value="1"/>
</dbReference>
<accession>A0A840F040</accession>
<dbReference type="InterPro" id="IPR041678">
    <property type="entry name" value="TetR_C_16"/>
</dbReference>
<dbReference type="GO" id="GO:0003700">
    <property type="term" value="F:DNA-binding transcription factor activity"/>
    <property type="evidence" value="ECO:0007669"/>
    <property type="project" value="TreeGrafter"/>
</dbReference>
<feature type="domain" description="HTH tetR-type" evidence="3">
    <location>
        <begin position="16"/>
        <end position="76"/>
    </location>
</feature>
<dbReference type="SUPFAM" id="SSF46689">
    <property type="entry name" value="Homeodomain-like"/>
    <property type="match status" value="1"/>
</dbReference>
<evidence type="ECO:0000256" key="2">
    <source>
        <dbReference type="PROSITE-ProRule" id="PRU00335"/>
    </source>
</evidence>